<dbReference type="Proteomes" id="UP000049685">
    <property type="component" value="Unassembled WGS sequence"/>
</dbReference>
<organism evidence="1 2">
    <name type="scientific">Paraclostridium sordellii</name>
    <name type="common">Clostridium sordellii</name>
    <dbReference type="NCBI Taxonomy" id="1505"/>
    <lineage>
        <taxon>Bacteria</taxon>
        <taxon>Bacillati</taxon>
        <taxon>Bacillota</taxon>
        <taxon>Clostridia</taxon>
        <taxon>Peptostreptococcales</taxon>
        <taxon>Peptostreptococcaceae</taxon>
        <taxon>Paraclostridium</taxon>
    </lineage>
</organism>
<dbReference type="RefSeq" id="WP_057558938.1">
    <property type="nucleotide sequence ID" value="NZ_CDNY01000004.1"/>
</dbReference>
<evidence type="ECO:0008006" key="3">
    <source>
        <dbReference type="Google" id="ProtNLM"/>
    </source>
</evidence>
<protein>
    <recommendedName>
        <fullName evidence="3">Phosphodiester glycosidase domain-containing protein</fullName>
    </recommendedName>
</protein>
<evidence type="ECO:0000313" key="1">
    <source>
        <dbReference type="EMBL" id="CEN31430.1"/>
    </source>
</evidence>
<accession>A0A9P1L0S1</accession>
<comment type="caution">
    <text evidence="1">The sequence shown here is derived from an EMBL/GenBank/DDBJ whole genome shotgun (WGS) entry which is preliminary data.</text>
</comment>
<sequence>MTITVTYQSPNQICKKMDVYRSANETTTARVICTNIENIKTETVLRPLCRLGATGVNGGFFDAENLIGFPNYMKPPTSGSSICYTKGLDGHMAEYEGVRRVKNFHENQVGDVAVAKKTMFIYNAYGGRVSVAYDYVKHINELRNKFDVLYAIGGTDYNRNSWGAGYEKRKNRTVIAWIKPVVGVQTQVYLIQVEDVTIPELKVAMQHMNLDPVYSVIMDCGGSSGIQYHEGGKMINTSFQNRYLYNIVRLIKE</sequence>
<proteinExistence type="predicted"/>
<gene>
    <name evidence="1" type="ORF">UMC4404_33041</name>
</gene>
<dbReference type="EMBL" id="CDNY01000004">
    <property type="protein sequence ID" value="CEN31430.1"/>
    <property type="molecule type" value="Genomic_DNA"/>
</dbReference>
<reference evidence="2" key="1">
    <citation type="submission" date="2015-01" db="EMBL/GenBank/DDBJ databases">
        <authorList>
            <person name="Aslett A.Martin."/>
            <person name="De Silva Nishadi"/>
        </authorList>
    </citation>
    <scope>NUCLEOTIDE SEQUENCE [LARGE SCALE GENOMIC DNA]</scope>
    <source>
        <strain evidence="2">UMC4404</strain>
    </source>
</reference>
<evidence type="ECO:0000313" key="2">
    <source>
        <dbReference type="Proteomes" id="UP000049685"/>
    </source>
</evidence>
<dbReference type="AlphaFoldDB" id="A0A9P1L0S1"/>
<name>A0A9P1L0S1_PARSO</name>